<evidence type="ECO:0000313" key="5">
    <source>
        <dbReference type="RefSeq" id="XP_010252835.1"/>
    </source>
</evidence>
<dbReference type="RefSeq" id="XP_010252834.1">
    <property type="nucleotide sequence ID" value="XM_010254532.2"/>
</dbReference>
<dbReference type="Proteomes" id="UP000189703">
    <property type="component" value="Unplaced"/>
</dbReference>
<proteinExistence type="predicted"/>
<dbReference type="InterPro" id="IPR001841">
    <property type="entry name" value="Znf_RING"/>
</dbReference>
<keyword evidence="1" id="KW-0863">Zinc-finger</keyword>
<dbReference type="GO" id="GO:0008270">
    <property type="term" value="F:zinc ion binding"/>
    <property type="evidence" value="ECO:0007669"/>
    <property type="project" value="UniProtKB-KW"/>
</dbReference>
<gene>
    <name evidence="4 5 6" type="primary">LOC104594294</name>
</gene>
<dbReference type="STRING" id="4432.A0A1U7ZM89"/>
<dbReference type="RefSeq" id="XP_010252835.1">
    <property type="nucleotide sequence ID" value="XM_010254533.2"/>
</dbReference>
<dbReference type="AlphaFoldDB" id="A0A1U7ZM89"/>
<organism evidence="3 6">
    <name type="scientific">Nelumbo nucifera</name>
    <name type="common">Sacred lotus</name>
    <dbReference type="NCBI Taxonomy" id="4432"/>
    <lineage>
        <taxon>Eukaryota</taxon>
        <taxon>Viridiplantae</taxon>
        <taxon>Streptophyta</taxon>
        <taxon>Embryophyta</taxon>
        <taxon>Tracheophyta</taxon>
        <taxon>Spermatophyta</taxon>
        <taxon>Magnoliopsida</taxon>
        <taxon>Proteales</taxon>
        <taxon>Nelumbonaceae</taxon>
        <taxon>Nelumbo</taxon>
    </lineage>
</organism>
<dbReference type="KEGG" id="nnu:104594294"/>
<dbReference type="PROSITE" id="PS50089">
    <property type="entry name" value="ZF_RING_2"/>
    <property type="match status" value="1"/>
</dbReference>
<dbReference type="Pfam" id="PF13639">
    <property type="entry name" value="zf-RING_2"/>
    <property type="match status" value="1"/>
</dbReference>
<keyword evidence="1" id="KW-0862">Zinc</keyword>
<dbReference type="PANTHER" id="PTHR47258:SF1">
    <property type="entry name" value="E3 UBIQUITIN-PROTEIN LIGASE XERICO-RELATED"/>
    <property type="match status" value="1"/>
</dbReference>
<dbReference type="OMA" id="DNSHVEC"/>
<reference evidence="4 5" key="1">
    <citation type="submission" date="2025-04" db="UniProtKB">
        <authorList>
            <consortium name="RefSeq"/>
        </authorList>
    </citation>
    <scope>IDENTIFICATION</scope>
</reference>
<evidence type="ECO:0000313" key="4">
    <source>
        <dbReference type="RefSeq" id="XP_010252834.1"/>
    </source>
</evidence>
<dbReference type="OrthoDB" id="8062037at2759"/>
<dbReference type="PANTHER" id="PTHR47258">
    <property type="match status" value="1"/>
</dbReference>
<keyword evidence="3" id="KW-1185">Reference proteome</keyword>
<protein>
    <submittedName>
        <fullName evidence="4 5">Probable E3 ubiquitin-protein ligase XERICO</fullName>
    </submittedName>
</protein>
<dbReference type="InterPro" id="IPR044249">
    <property type="entry name" value="XERICO-like"/>
</dbReference>
<sequence length="161" mass="18263">MGLSSLPAPSEGVLCVLLVNTALSISIFKGILRSILHIVGIRLSLLSSPSDSFETAPPEPFEFRVTPSSTFMEEFRCRIPAIRFSSIFDDNCSDHECSVCLTRFEPDSEINHLCCGHFFHKVCLEKWLDYWNITCPLCRTPLMQEEEHGEEEEEEASSCIW</sequence>
<dbReference type="InterPro" id="IPR013083">
    <property type="entry name" value="Znf_RING/FYVE/PHD"/>
</dbReference>
<evidence type="ECO:0000313" key="6">
    <source>
        <dbReference type="RefSeq" id="XP_010252836.1"/>
    </source>
</evidence>
<dbReference type="RefSeq" id="XP_010252836.1">
    <property type="nucleotide sequence ID" value="XM_010254534.2"/>
</dbReference>
<evidence type="ECO:0000259" key="2">
    <source>
        <dbReference type="PROSITE" id="PS50089"/>
    </source>
</evidence>
<dbReference type="GeneID" id="104594294"/>
<evidence type="ECO:0000313" key="3">
    <source>
        <dbReference type="Proteomes" id="UP000189703"/>
    </source>
</evidence>
<dbReference type="SUPFAM" id="SSF57850">
    <property type="entry name" value="RING/U-box"/>
    <property type="match status" value="1"/>
</dbReference>
<evidence type="ECO:0000256" key="1">
    <source>
        <dbReference type="PROSITE-ProRule" id="PRU00175"/>
    </source>
</evidence>
<accession>A0A1U7ZM89</accession>
<feature type="domain" description="RING-type" evidence="2">
    <location>
        <begin position="97"/>
        <end position="139"/>
    </location>
</feature>
<dbReference type="SMART" id="SM00184">
    <property type="entry name" value="RING"/>
    <property type="match status" value="1"/>
</dbReference>
<keyword evidence="1" id="KW-0479">Metal-binding</keyword>
<dbReference type="eggNOG" id="KOG0800">
    <property type="taxonomic scope" value="Eukaryota"/>
</dbReference>
<dbReference type="Gene3D" id="3.30.40.10">
    <property type="entry name" value="Zinc/RING finger domain, C3HC4 (zinc finger)"/>
    <property type="match status" value="1"/>
</dbReference>
<name>A0A1U7ZM89_NELNU</name>